<dbReference type="RefSeq" id="XP_024547172.1">
    <property type="nucleotide sequence ID" value="XM_024691401.1"/>
</dbReference>
<reference evidence="2 3" key="3">
    <citation type="journal article" date="2017" name="Mol. Plant Pathol.">
        <title>A gapless genome sequence of the fungus Botrytis cinerea.</title>
        <authorList>
            <person name="Van Kan J.A."/>
            <person name="Stassen J.H."/>
            <person name="Mosbach A."/>
            <person name="Van Der Lee T.A."/>
            <person name="Faino L."/>
            <person name="Farmer A.D."/>
            <person name="Papasotiriou D.G."/>
            <person name="Zhou S."/>
            <person name="Seidl M.F."/>
            <person name="Cottam E."/>
            <person name="Edel D."/>
            <person name="Hahn M."/>
            <person name="Schwartz D.C."/>
            <person name="Dietrich R.A."/>
            <person name="Widdison S."/>
            <person name="Scalliet G."/>
        </authorList>
    </citation>
    <scope>NUCLEOTIDE SEQUENCE [LARGE SCALE GENOMIC DNA]</scope>
    <source>
        <strain evidence="2 3">B05.10</strain>
    </source>
</reference>
<proteinExistence type="predicted"/>
<evidence type="ECO:0000313" key="2">
    <source>
        <dbReference type="EMBL" id="ATZ47274.1"/>
    </source>
</evidence>
<feature type="transmembrane region" description="Helical" evidence="1">
    <location>
        <begin position="21"/>
        <end position="48"/>
    </location>
</feature>
<evidence type="ECO:0000256" key="1">
    <source>
        <dbReference type="SAM" id="Phobius"/>
    </source>
</evidence>
<name>A0A384JAE5_BOTFB</name>
<organism evidence="2 3">
    <name type="scientific">Botryotinia fuckeliana (strain B05.10)</name>
    <name type="common">Noble rot fungus</name>
    <name type="synonym">Botrytis cinerea</name>
    <dbReference type="NCBI Taxonomy" id="332648"/>
    <lineage>
        <taxon>Eukaryota</taxon>
        <taxon>Fungi</taxon>
        <taxon>Dikarya</taxon>
        <taxon>Ascomycota</taxon>
        <taxon>Pezizomycotina</taxon>
        <taxon>Leotiomycetes</taxon>
        <taxon>Helotiales</taxon>
        <taxon>Sclerotiniaceae</taxon>
        <taxon>Botrytis</taxon>
    </lineage>
</organism>
<feature type="transmembrane region" description="Helical" evidence="1">
    <location>
        <begin position="60"/>
        <end position="84"/>
    </location>
</feature>
<sequence>MTIFLATSQKPNMSESSIHKCAVAISIFAFALLFAFVFLVVFIATDIIHIPYVSHGLDSIFSWANVILSPFYPFWAPLTLGVAIKIYRHKAFPKQGQWITTSILICTSHLGRVIVDTMQALGFFDKVCSLRSCWHEYIQMCLVAVVILGEAVGLPWDGNIVQAFVNKLAVESEDQAAKETAINDQDGMEKGLVDQPTEEVTCLDNESPELHGKQMSVGTIELHENEAVELPVDEALTKNDEGTK</sequence>
<reference evidence="2 3" key="1">
    <citation type="journal article" date="2011" name="PLoS Genet.">
        <title>Genomic analysis of the necrotrophic fungal pathogens Sclerotinia sclerotiorum and Botrytis cinerea.</title>
        <authorList>
            <person name="Amselem J."/>
            <person name="Cuomo C.A."/>
            <person name="van Kan J.A."/>
            <person name="Viaud M."/>
            <person name="Benito E.P."/>
            <person name="Couloux A."/>
            <person name="Coutinho P.M."/>
            <person name="de Vries R.P."/>
            <person name="Dyer P.S."/>
            <person name="Fillinger S."/>
            <person name="Fournier E."/>
            <person name="Gout L."/>
            <person name="Hahn M."/>
            <person name="Kohn L."/>
            <person name="Lapalu N."/>
            <person name="Plummer K.M."/>
            <person name="Pradier J.M."/>
            <person name="Quevillon E."/>
            <person name="Sharon A."/>
            <person name="Simon A."/>
            <person name="ten Have A."/>
            <person name="Tudzynski B."/>
            <person name="Tudzynski P."/>
            <person name="Wincker P."/>
            <person name="Andrew M."/>
            <person name="Anthouard V."/>
            <person name="Beever R.E."/>
            <person name="Beffa R."/>
            <person name="Benoit I."/>
            <person name="Bouzid O."/>
            <person name="Brault B."/>
            <person name="Chen Z."/>
            <person name="Choquer M."/>
            <person name="Collemare J."/>
            <person name="Cotton P."/>
            <person name="Danchin E.G."/>
            <person name="Da Silva C."/>
            <person name="Gautier A."/>
            <person name="Giraud C."/>
            <person name="Giraud T."/>
            <person name="Gonzalez C."/>
            <person name="Grossetete S."/>
            <person name="Guldener U."/>
            <person name="Henrissat B."/>
            <person name="Howlett B.J."/>
            <person name="Kodira C."/>
            <person name="Kretschmer M."/>
            <person name="Lappartient A."/>
            <person name="Leroch M."/>
            <person name="Levis C."/>
            <person name="Mauceli E."/>
            <person name="Neuveglise C."/>
            <person name="Oeser B."/>
            <person name="Pearson M."/>
            <person name="Poulain J."/>
            <person name="Poussereau N."/>
            <person name="Quesneville H."/>
            <person name="Rascle C."/>
            <person name="Schumacher J."/>
            <person name="Segurens B."/>
            <person name="Sexton A."/>
            <person name="Silva E."/>
            <person name="Sirven C."/>
            <person name="Soanes D.M."/>
            <person name="Talbot N.J."/>
            <person name="Templeton M."/>
            <person name="Yandava C."/>
            <person name="Yarden O."/>
            <person name="Zeng Q."/>
            <person name="Rollins J.A."/>
            <person name="Lebrun M.H."/>
            <person name="Dickman M."/>
        </authorList>
    </citation>
    <scope>NUCLEOTIDE SEQUENCE [LARGE SCALE GENOMIC DNA]</scope>
    <source>
        <strain evidence="2 3">B05.10</strain>
    </source>
</reference>
<dbReference type="VEuPathDB" id="FungiDB:Bcin02g05670"/>
<keyword evidence="1" id="KW-0812">Transmembrane</keyword>
<reference evidence="2 3" key="2">
    <citation type="journal article" date="2012" name="Eukaryot. Cell">
        <title>Genome update of Botrytis cinerea strains B05.10 and T4.</title>
        <authorList>
            <person name="Staats M."/>
            <person name="van Kan J.A."/>
        </authorList>
    </citation>
    <scope>NUCLEOTIDE SEQUENCE [LARGE SCALE GENOMIC DNA]</scope>
    <source>
        <strain evidence="2 3">B05.10</strain>
    </source>
</reference>
<dbReference type="KEGG" id="bfu:BCIN_02g05670"/>
<accession>A0A384JAE5</accession>
<dbReference type="AlphaFoldDB" id="A0A384JAE5"/>
<keyword evidence="1" id="KW-1133">Transmembrane helix</keyword>
<protein>
    <submittedName>
        <fullName evidence="2">Uncharacterized protein</fullName>
    </submittedName>
</protein>
<evidence type="ECO:0000313" key="3">
    <source>
        <dbReference type="Proteomes" id="UP000001798"/>
    </source>
</evidence>
<gene>
    <name evidence="2" type="ORF">BCIN_02g05670</name>
</gene>
<dbReference type="EMBL" id="CP009806">
    <property type="protein sequence ID" value="ATZ47274.1"/>
    <property type="molecule type" value="Genomic_DNA"/>
</dbReference>
<keyword evidence="3" id="KW-1185">Reference proteome</keyword>
<dbReference type="GeneID" id="36393945"/>
<keyword evidence="1" id="KW-0472">Membrane</keyword>
<dbReference type="Proteomes" id="UP000001798">
    <property type="component" value="Chromosome 2"/>
</dbReference>
<dbReference type="OrthoDB" id="3535030at2759"/>